<feature type="transmembrane region" description="Helical" evidence="6">
    <location>
        <begin position="382"/>
        <end position="405"/>
    </location>
</feature>
<keyword evidence="5 6" id="KW-0472">Membrane</keyword>
<keyword evidence="3 6" id="KW-0812">Transmembrane</keyword>
<feature type="transmembrane region" description="Helical" evidence="6">
    <location>
        <begin position="190"/>
        <end position="209"/>
    </location>
</feature>
<feature type="transmembrane region" description="Helical" evidence="6">
    <location>
        <begin position="573"/>
        <end position="599"/>
    </location>
</feature>
<gene>
    <name evidence="7" type="ORF">Sradi_6297600</name>
</gene>
<sequence length="606" mass="65690">METPLLERSPGELELIGDDGDYLPVRGVKAWWRVFCIESVKLWRIGGPIAFQILCQYGSNTVAIIFVGHLGDVELSAFSIALSVIGTFGIGLMYGMGSALETLCGQAFGAGQVHMLGIYLQRSILVLLASCILLLPVYVFATPILKLLRQPDEIAEPAGFYARLIVPQLVSLAINFTTQKFLQAQSKVAVIAWIAVIALLSQILLSWLLVNVLGWGAIGVVAAYDLSSWVIAIAQFGYVVGWCKAGWKGFSWSAFNDIWAFIRLSLASAVMLCLEIWYMMTITVLTGNLKDAVTAVGSLSICTNINGVENMVFIGVHAAISVRVSNELGLGHARATKYSVYVTVFQSLLIGIVCMIVILTTRDYIAVIFTNSKNMQQAVSHLSGLLGITMLLNSVQPVISVVAVGGGWQALVAYINLGCYYVFGLPLGYLLGYGANLGVVGLWGGMIVGVTLQTLLLVLVLYKTNWKKEALTVVFDIRCLCSSFSRLSIAVAKYGVAAARTKSRELELIGDDGDYIPVRGLKAWWRVFCIESVKLWRIGGPIAFQILCQYGNITVATIFVGHLGDVELSAFSIALSVIGTFGIGVMVSSLFILLCNWIIAFTPLNL</sequence>
<feature type="transmembrane region" description="Helical" evidence="6">
    <location>
        <begin position="542"/>
        <end position="561"/>
    </location>
</feature>
<feature type="transmembrane region" description="Helical" evidence="6">
    <location>
        <begin position="439"/>
        <end position="462"/>
    </location>
</feature>
<feature type="transmembrane region" description="Helical" evidence="6">
    <location>
        <begin position="338"/>
        <end position="361"/>
    </location>
</feature>
<feature type="transmembrane region" description="Helical" evidence="6">
    <location>
        <begin position="49"/>
        <end position="69"/>
    </location>
</feature>
<evidence type="ECO:0000256" key="4">
    <source>
        <dbReference type="ARBA" id="ARBA00022989"/>
    </source>
</evidence>
<comment type="subcellular location">
    <subcellularLocation>
        <location evidence="1">Membrane</location>
        <topology evidence="1">Multi-pass membrane protein</topology>
    </subcellularLocation>
</comment>
<feature type="transmembrane region" description="Helical" evidence="6">
    <location>
        <begin position="215"/>
        <end position="240"/>
    </location>
</feature>
<evidence type="ECO:0000256" key="3">
    <source>
        <dbReference type="ARBA" id="ARBA00022692"/>
    </source>
</evidence>
<protein>
    <recommendedName>
        <fullName evidence="6">Protein DETOXIFICATION</fullName>
    </recommendedName>
    <alternativeName>
        <fullName evidence="6">Multidrug and toxic compound extrusion protein</fullName>
    </alternativeName>
</protein>
<name>A0AAW2KBJ6_SESRA</name>
<comment type="similarity">
    <text evidence="2 6">Belongs to the multi antimicrobial extrusion (MATE) (TC 2.A.66.1) family.</text>
</comment>
<reference evidence="7" key="1">
    <citation type="submission" date="2020-06" db="EMBL/GenBank/DDBJ databases">
        <authorList>
            <person name="Li T."/>
            <person name="Hu X."/>
            <person name="Zhang T."/>
            <person name="Song X."/>
            <person name="Zhang H."/>
            <person name="Dai N."/>
            <person name="Sheng W."/>
            <person name="Hou X."/>
            <person name="Wei L."/>
        </authorList>
    </citation>
    <scope>NUCLEOTIDE SEQUENCE</scope>
    <source>
        <strain evidence="7">G02</strain>
        <tissue evidence="7">Leaf</tissue>
    </source>
</reference>
<dbReference type="EMBL" id="JACGWJ010000029">
    <property type="protein sequence ID" value="KAL0304295.1"/>
    <property type="molecule type" value="Genomic_DNA"/>
</dbReference>
<feature type="transmembrane region" description="Helical" evidence="6">
    <location>
        <begin position="116"/>
        <end position="140"/>
    </location>
</feature>
<comment type="caution">
    <text evidence="7">The sequence shown here is derived from an EMBL/GenBank/DDBJ whole genome shotgun (WGS) entry which is preliminary data.</text>
</comment>
<dbReference type="NCBIfam" id="TIGR00797">
    <property type="entry name" value="matE"/>
    <property type="match status" value="1"/>
</dbReference>
<dbReference type="PANTHER" id="PTHR11206">
    <property type="entry name" value="MULTIDRUG RESISTANCE PROTEIN"/>
    <property type="match status" value="1"/>
</dbReference>
<feature type="transmembrane region" description="Helical" evidence="6">
    <location>
        <begin position="75"/>
        <end position="95"/>
    </location>
</feature>
<dbReference type="AlphaFoldDB" id="A0AAW2KBJ6"/>
<evidence type="ECO:0000256" key="6">
    <source>
        <dbReference type="RuleBase" id="RU004914"/>
    </source>
</evidence>
<accession>A0AAW2KBJ6</accession>
<proteinExistence type="inferred from homology"/>
<feature type="transmembrane region" description="Helical" evidence="6">
    <location>
        <begin position="411"/>
        <end position="432"/>
    </location>
</feature>
<reference evidence="7" key="2">
    <citation type="journal article" date="2024" name="Plant">
        <title>Genomic evolution and insights into agronomic trait innovations of Sesamum species.</title>
        <authorList>
            <person name="Miao H."/>
            <person name="Wang L."/>
            <person name="Qu L."/>
            <person name="Liu H."/>
            <person name="Sun Y."/>
            <person name="Le M."/>
            <person name="Wang Q."/>
            <person name="Wei S."/>
            <person name="Zheng Y."/>
            <person name="Lin W."/>
            <person name="Duan Y."/>
            <person name="Cao H."/>
            <person name="Xiong S."/>
            <person name="Wang X."/>
            <person name="Wei L."/>
            <person name="Li C."/>
            <person name="Ma Q."/>
            <person name="Ju M."/>
            <person name="Zhao R."/>
            <person name="Li G."/>
            <person name="Mu C."/>
            <person name="Tian Q."/>
            <person name="Mei H."/>
            <person name="Zhang T."/>
            <person name="Gao T."/>
            <person name="Zhang H."/>
        </authorList>
    </citation>
    <scope>NUCLEOTIDE SEQUENCE</scope>
    <source>
        <strain evidence="7">G02</strain>
    </source>
</reference>
<dbReference type="GO" id="GO:1990961">
    <property type="term" value="P:xenobiotic detoxification by transmembrane export across the plasma membrane"/>
    <property type="evidence" value="ECO:0007669"/>
    <property type="project" value="InterPro"/>
</dbReference>
<evidence type="ECO:0000256" key="2">
    <source>
        <dbReference type="ARBA" id="ARBA00010199"/>
    </source>
</evidence>
<dbReference type="GO" id="GO:0016020">
    <property type="term" value="C:membrane"/>
    <property type="evidence" value="ECO:0007669"/>
    <property type="project" value="UniProtKB-SubCell"/>
</dbReference>
<organism evidence="7">
    <name type="scientific">Sesamum radiatum</name>
    <name type="common">Black benniseed</name>
    <dbReference type="NCBI Taxonomy" id="300843"/>
    <lineage>
        <taxon>Eukaryota</taxon>
        <taxon>Viridiplantae</taxon>
        <taxon>Streptophyta</taxon>
        <taxon>Embryophyta</taxon>
        <taxon>Tracheophyta</taxon>
        <taxon>Spermatophyta</taxon>
        <taxon>Magnoliopsida</taxon>
        <taxon>eudicotyledons</taxon>
        <taxon>Gunneridae</taxon>
        <taxon>Pentapetalae</taxon>
        <taxon>asterids</taxon>
        <taxon>lamiids</taxon>
        <taxon>Lamiales</taxon>
        <taxon>Pedaliaceae</taxon>
        <taxon>Sesamum</taxon>
    </lineage>
</organism>
<feature type="transmembrane region" description="Helical" evidence="6">
    <location>
        <begin position="261"/>
        <end position="280"/>
    </location>
</feature>
<evidence type="ECO:0000313" key="7">
    <source>
        <dbReference type="EMBL" id="KAL0304295.1"/>
    </source>
</evidence>
<dbReference type="Pfam" id="PF01554">
    <property type="entry name" value="MatE"/>
    <property type="match status" value="2"/>
</dbReference>
<dbReference type="GO" id="GO:0042910">
    <property type="term" value="F:xenobiotic transmembrane transporter activity"/>
    <property type="evidence" value="ECO:0007669"/>
    <property type="project" value="InterPro"/>
</dbReference>
<dbReference type="CDD" id="cd13132">
    <property type="entry name" value="MATE_eukaryotic"/>
    <property type="match status" value="1"/>
</dbReference>
<keyword evidence="4 6" id="KW-1133">Transmembrane helix</keyword>
<evidence type="ECO:0000256" key="5">
    <source>
        <dbReference type="ARBA" id="ARBA00023136"/>
    </source>
</evidence>
<dbReference type="GO" id="GO:0015297">
    <property type="term" value="F:antiporter activity"/>
    <property type="evidence" value="ECO:0007669"/>
    <property type="project" value="InterPro"/>
</dbReference>
<dbReference type="InterPro" id="IPR045069">
    <property type="entry name" value="MATE_euk"/>
</dbReference>
<dbReference type="InterPro" id="IPR002528">
    <property type="entry name" value="MATE_fam"/>
</dbReference>
<evidence type="ECO:0000256" key="1">
    <source>
        <dbReference type="ARBA" id="ARBA00004141"/>
    </source>
</evidence>